<dbReference type="GO" id="GO:0051287">
    <property type="term" value="F:NAD binding"/>
    <property type="evidence" value="ECO:0007669"/>
    <property type="project" value="TreeGrafter"/>
</dbReference>
<name>A0A834LKI0_RHOSS</name>
<gene>
    <name evidence="1" type="ORF">RHSIM_Rhsim06G0161100</name>
</gene>
<dbReference type="PANTHER" id="PTHR13994">
    <property type="entry name" value="NUDIX HYDROLASE RELATED"/>
    <property type="match status" value="1"/>
</dbReference>
<dbReference type="PANTHER" id="PTHR13994:SF29">
    <property type="entry name" value="NUDIX HYDROLASE 2"/>
    <property type="match status" value="1"/>
</dbReference>
<evidence type="ECO:0000313" key="2">
    <source>
        <dbReference type="Proteomes" id="UP000626092"/>
    </source>
</evidence>
<dbReference type="Proteomes" id="UP000626092">
    <property type="component" value="Unassembled WGS sequence"/>
</dbReference>
<dbReference type="AlphaFoldDB" id="A0A834LKI0"/>
<dbReference type="InterPro" id="IPR003293">
    <property type="entry name" value="Nudix_hydrolase6-like"/>
</dbReference>
<keyword evidence="2" id="KW-1185">Reference proteome</keyword>
<dbReference type="GO" id="GO:0035529">
    <property type="term" value="F:NADH pyrophosphatase activity"/>
    <property type="evidence" value="ECO:0007669"/>
    <property type="project" value="TreeGrafter"/>
</dbReference>
<accession>A0A834LKI0</accession>
<protein>
    <submittedName>
        <fullName evidence="1">Uncharacterized protein</fullName>
    </submittedName>
</protein>
<comment type="caution">
    <text evidence="1">The sequence shown here is derived from an EMBL/GenBank/DDBJ whole genome shotgun (WGS) entry which is preliminary data.</text>
</comment>
<organism evidence="1 2">
    <name type="scientific">Rhododendron simsii</name>
    <name type="common">Sims's rhododendron</name>
    <dbReference type="NCBI Taxonomy" id="118357"/>
    <lineage>
        <taxon>Eukaryota</taxon>
        <taxon>Viridiplantae</taxon>
        <taxon>Streptophyta</taxon>
        <taxon>Embryophyta</taxon>
        <taxon>Tracheophyta</taxon>
        <taxon>Spermatophyta</taxon>
        <taxon>Magnoliopsida</taxon>
        <taxon>eudicotyledons</taxon>
        <taxon>Gunneridae</taxon>
        <taxon>Pentapetalae</taxon>
        <taxon>asterids</taxon>
        <taxon>Ericales</taxon>
        <taxon>Ericaceae</taxon>
        <taxon>Ericoideae</taxon>
        <taxon>Rhodoreae</taxon>
        <taxon>Rhododendron</taxon>
    </lineage>
</organism>
<dbReference type="GO" id="GO:0047631">
    <property type="term" value="F:ADP-ribose diphosphatase activity"/>
    <property type="evidence" value="ECO:0007669"/>
    <property type="project" value="TreeGrafter"/>
</dbReference>
<dbReference type="OrthoDB" id="447842at2759"/>
<proteinExistence type="predicted"/>
<evidence type="ECO:0000313" key="1">
    <source>
        <dbReference type="EMBL" id="KAF7140101.1"/>
    </source>
</evidence>
<sequence length="74" mass="8538">MEAAPTTMKKAQDSYLDKIFVFQRACSELSGYKQGFRYHYAEPSYLMLAKWIAKTFETLPENVLHRVVIGACDE</sequence>
<dbReference type="EMBL" id="WJXA01000006">
    <property type="protein sequence ID" value="KAF7140101.1"/>
    <property type="molecule type" value="Genomic_DNA"/>
</dbReference>
<dbReference type="Gene3D" id="3.40.630.30">
    <property type="match status" value="1"/>
</dbReference>
<reference evidence="1" key="1">
    <citation type="submission" date="2019-11" db="EMBL/GenBank/DDBJ databases">
        <authorList>
            <person name="Liu Y."/>
            <person name="Hou J."/>
            <person name="Li T.-Q."/>
            <person name="Guan C.-H."/>
            <person name="Wu X."/>
            <person name="Wu H.-Z."/>
            <person name="Ling F."/>
            <person name="Zhang R."/>
            <person name="Shi X.-G."/>
            <person name="Ren J.-P."/>
            <person name="Chen E.-F."/>
            <person name="Sun J.-M."/>
        </authorList>
    </citation>
    <scope>NUCLEOTIDE SEQUENCE</scope>
    <source>
        <strain evidence="1">Adult_tree_wgs_1</strain>
        <tissue evidence="1">Leaves</tissue>
    </source>
</reference>